<evidence type="ECO:0000256" key="1">
    <source>
        <dbReference type="SAM" id="Phobius"/>
    </source>
</evidence>
<dbReference type="SUPFAM" id="SSF101576">
    <property type="entry name" value="Supernatant protein factor (SPF), C-terminal domain"/>
    <property type="match status" value="1"/>
</dbReference>
<dbReference type="EMBL" id="GU056179">
    <property type="protein sequence ID" value="ADF80243.1"/>
    <property type="molecule type" value="Genomic_DNA"/>
</dbReference>
<keyword evidence="1" id="KW-0472">Membrane</keyword>
<keyword evidence="2" id="KW-0614">Plasmid</keyword>
<dbReference type="RefSeq" id="WP_013088009.1">
    <property type="nucleotide sequence ID" value="NC_014116.1"/>
</dbReference>
<keyword evidence="1" id="KW-0812">Transmembrane</keyword>
<sequence>MSEDVPSIKELGKSNLKKVPQLYPEGVRFSKKWKLFKTGWAGVVLIIIGLIFVGYGMSLPPKHYWAPVDNWSKSWTIQPGEEWYQSWTFRNPAGTMFEINVSVSGGNNDIRVYVDTPSGRLDYGKLKSPIHIKLNVSEYGAGKYVVHFDNSFSIVTAKTVWVRETVYKLREDTSDSDAMEVIGMLFFVIPGLILILMGIRKVATLVVDDDTIEAKLVYGGKLELKVNGYKLDQKLDHDVKFKAGRDESRIVELKREKFRNTFFWRFLVDGREVGRLP</sequence>
<feature type="transmembrane region" description="Helical" evidence="1">
    <location>
        <begin position="38"/>
        <end position="57"/>
    </location>
</feature>
<name>D6MY42_9EURY</name>
<proteinExistence type="predicted"/>
<accession>D6MY42</accession>
<gene>
    <name evidence="2" type="ORF">t26-19</name>
</gene>
<protein>
    <submittedName>
        <fullName evidence="2">T26-19p</fullName>
    </submittedName>
</protein>
<organism evidence="2">
    <name type="scientific">Thermococcus sp. 26/2</name>
    <dbReference type="NCBI Taxonomy" id="758583"/>
    <lineage>
        <taxon>Archaea</taxon>
        <taxon>Methanobacteriati</taxon>
        <taxon>Methanobacteriota</taxon>
        <taxon>Thermococci</taxon>
        <taxon>Thermococcales</taxon>
        <taxon>Thermococcaceae</taxon>
        <taxon>Thermococcus</taxon>
    </lineage>
</organism>
<geneLocation type="plasmid" evidence="2">
    <name>pT26-2</name>
</geneLocation>
<feature type="transmembrane region" description="Helical" evidence="1">
    <location>
        <begin position="181"/>
        <end position="199"/>
    </location>
</feature>
<keyword evidence="1" id="KW-1133">Transmembrane helix</keyword>
<dbReference type="AlphaFoldDB" id="D6MY42"/>
<evidence type="ECO:0000313" key="2">
    <source>
        <dbReference type="EMBL" id="ADF80243.1"/>
    </source>
</evidence>
<reference evidence="2" key="1">
    <citation type="journal article" date="2010" name="Nucleic Acids Res.">
        <title>Two novel families of plasmids from hyperthermophilic archaea encoding new families of replication proteins.</title>
        <authorList>
            <person name="Soler N."/>
            <person name="Marguet E."/>
            <person name="Cortez D."/>
            <person name="Desnoues N."/>
            <person name="Keller J."/>
            <person name="van Tilbeurgh H."/>
            <person name="Sezonov G."/>
            <person name="Forterre P."/>
        </authorList>
    </citation>
    <scope>NUCLEOTIDE SEQUENCE</scope>
    <source>
        <strain evidence="2">26/2</strain>
        <plasmid evidence="2">pT26-2</plasmid>
    </source>
</reference>
<dbReference type="InterPro" id="IPR036598">
    <property type="entry name" value="GOLD_dom_sf"/>
</dbReference>